<feature type="domain" description="EamA" evidence="2">
    <location>
        <begin position="38"/>
        <end position="147"/>
    </location>
</feature>
<feature type="transmembrane region" description="Helical" evidence="1">
    <location>
        <begin position="188"/>
        <end position="205"/>
    </location>
</feature>
<evidence type="ECO:0000259" key="2">
    <source>
        <dbReference type="Pfam" id="PF00892"/>
    </source>
</evidence>
<keyword evidence="1" id="KW-0812">Transmembrane</keyword>
<feature type="transmembrane region" description="Helical" evidence="1">
    <location>
        <begin position="269"/>
        <end position="288"/>
    </location>
</feature>
<keyword evidence="1" id="KW-1133">Transmembrane helix</keyword>
<dbReference type="PANTHER" id="PTHR22911">
    <property type="entry name" value="ACYL-MALONYL CONDENSING ENZYME-RELATED"/>
    <property type="match status" value="1"/>
</dbReference>
<dbReference type="Pfam" id="PF00892">
    <property type="entry name" value="EamA"/>
    <property type="match status" value="2"/>
</dbReference>
<feature type="transmembrane region" description="Helical" evidence="1">
    <location>
        <begin position="76"/>
        <end position="98"/>
    </location>
</feature>
<dbReference type="InterPro" id="IPR037185">
    <property type="entry name" value="EmrE-like"/>
</dbReference>
<evidence type="ECO:0000313" key="3">
    <source>
        <dbReference type="EMBL" id="MFC3179991.1"/>
    </source>
</evidence>
<dbReference type="PANTHER" id="PTHR22911:SF135">
    <property type="entry name" value="BLR4310 PROTEIN"/>
    <property type="match status" value="1"/>
</dbReference>
<dbReference type="Proteomes" id="UP001595547">
    <property type="component" value="Unassembled WGS sequence"/>
</dbReference>
<dbReference type="RefSeq" id="WP_380071616.1">
    <property type="nucleotide sequence ID" value="NZ_JBHRTO010000001.1"/>
</dbReference>
<feature type="transmembrane region" description="Helical" evidence="1">
    <location>
        <begin position="211"/>
        <end position="232"/>
    </location>
</feature>
<proteinExistence type="predicted"/>
<comment type="caution">
    <text evidence="3">The sequence shown here is derived from an EMBL/GenBank/DDBJ whole genome shotgun (WGS) entry which is preliminary data.</text>
</comment>
<name>A0ABV7IU45_9RHOB</name>
<dbReference type="InterPro" id="IPR000620">
    <property type="entry name" value="EamA_dom"/>
</dbReference>
<evidence type="ECO:0000256" key="1">
    <source>
        <dbReference type="SAM" id="Phobius"/>
    </source>
</evidence>
<keyword evidence="4" id="KW-1185">Reference proteome</keyword>
<feature type="domain" description="EamA" evidence="2">
    <location>
        <begin position="158"/>
        <end position="282"/>
    </location>
</feature>
<reference evidence="4" key="1">
    <citation type="journal article" date="2019" name="Int. J. Syst. Evol. Microbiol.">
        <title>The Global Catalogue of Microorganisms (GCM) 10K type strain sequencing project: providing services to taxonomists for standard genome sequencing and annotation.</title>
        <authorList>
            <consortium name="The Broad Institute Genomics Platform"/>
            <consortium name="The Broad Institute Genome Sequencing Center for Infectious Disease"/>
            <person name="Wu L."/>
            <person name="Ma J."/>
        </authorList>
    </citation>
    <scope>NUCLEOTIDE SEQUENCE [LARGE SCALE GENOMIC DNA]</scope>
    <source>
        <strain evidence="4">KCTC 52039</strain>
    </source>
</reference>
<evidence type="ECO:0000313" key="4">
    <source>
        <dbReference type="Proteomes" id="UP001595547"/>
    </source>
</evidence>
<feature type="transmembrane region" description="Helical" evidence="1">
    <location>
        <begin position="104"/>
        <end position="125"/>
    </location>
</feature>
<dbReference type="EMBL" id="JBHRTO010000001">
    <property type="protein sequence ID" value="MFC3179991.1"/>
    <property type="molecule type" value="Genomic_DNA"/>
</dbReference>
<organism evidence="3 4">
    <name type="scientific">Cypionkella sinensis</name>
    <dbReference type="NCBI Taxonomy" id="1756043"/>
    <lineage>
        <taxon>Bacteria</taxon>
        <taxon>Pseudomonadati</taxon>
        <taxon>Pseudomonadota</taxon>
        <taxon>Alphaproteobacteria</taxon>
        <taxon>Rhodobacterales</taxon>
        <taxon>Paracoccaceae</taxon>
        <taxon>Cypionkella</taxon>
    </lineage>
</organism>
<protein>
    <submittedName>
        <fullName evidence="3">DMT family transporter</fullName>
    </submittedName>
</protein>
<feature type="transmembrane region" description="Helical" evidence="1">
    <location>
        <begin position="15"/>
        <end position="39"/>
    </location>
</feature>
<feature type="transmembrane region" description="Helical" evidence="1">
    <location>
        <begin position="244"/>
        <end position="263"/>
    </location>
</feature>
<dbReference type="SUPFAM" id="SSF103481">
    <property type="entry name" value="Multidrug resistance efflux transporter EmrE"/>
    <property type="match status" value="2"/>
</dbReference>
<accession>A0ABV7IU45</accession>
<gene>
    <name evidence="3" type="ORF">ACFOGH_03225</name>
</gene>
<feature type="transmembrane region" description="Helical" evidence="1">
    <location>
        <begin position="157"/>
        <end position="176"/>
    </location>
</feature>
<sequence length="299" mass="31277">MTTARAPLSTRNPQAYGFVVTVLGVLFFFPDVLVVRLIQADTMTIAVWRGVAAFVATALALGLFGRETLPNWWELLRWPSLAMIFLQGVGSVFFLASLGQTSAANALLILATAPFIAAMMSWAVLRERIDAATWGAIVGVFGGVGIIAAGSLGGGHLSGDLFALANAVVIAAYYVVIRMAPSGNLMPSIALGYLLTSLIALPFAPMEVLSLPQYGLIAISGGVILAGGCFLLQIGPRYLPAAEVSMITMLEVIAGPLLVWLFIGENPGLKTLIGGSVILAVITGHTLVKLAQSQRGQPA</sequence>
<feature type="transmembrane region" description="Helical" evidence="1">
    <location>
        <begin position="132"/>
        <end position="151"/>
    </location>
</feature>
<feature type="transmembrane region" description="Helical" evidence="1">
    <location>
        <begin position="45"/>
        <end position="64"/>
    </location>
</feature>
<keyword evidence="1" id="KW-0472">Membrane</keyword>